<sequence length="260" mass="27083">MKTIQRFKLAAAAVAIGLSFSAVAATPAASGDASRPSVVIVHGAFADGSDWAKVIPLLQAKGLRVVAVQNPLSSLEDDVSAAKRAIDAQPGKVVLVGHSWGGSVITEAGANDKVASLVYVAAFAPDVGQNTAELGKDYPPAPGFAHIVPDASGYLSLTKEGMTKHFAQDLPASATAVMTATQGPIFGKSFEQKLTVAAWKTRPSWYLATSADHMIQPALQLDMAKKIGAHLTRVNASHVPQQSQPAKVAEVILDAVRQSK</sequence>
<dbReference type="OrthoDB" id="9112061at2"/>
<dbReference type="EMBL" id="RXOE01000001">
    <property type="protein sequence ID" value="RTQ37365.1"/>
    <property type="molecule type" value="Genomic_DNA"/>
</dbReference>
<protein>
    <submittedName>
        <fullName evidence="3">Alpha/beta hydrolase</fullName>
    </submittedName>
</protein>
<proteinExistence type="predicted"/>
<keyword evidence="3" id="KW-0378">Hydrolase</keyword>
<dbReference type="InterPro" id="IPR052897">
    <property type="entry name" value="Sec-Metab_Biosynth_Hydrolase"/>
</dbReference>
<dbReference type="PANTHER" id="PTHR37017:SF11">
    <property type="entry name" value="ESTERASE_LIPASE_THIOESTERASE DOMAIN-CONTAINING PROTEIN"/>
    <property type="match status" value="1"/>
</dbReference>
<evidence type="ECO:0000256" key="1">
    <source>
        <dbReference type="SAM" id="SignalP"/>
    </source>
</evidence>
<keyword evidence="1" id="KW-0732">Signal</keyword>
<evidence type="ECO:0000313" key="3">
    <source>
        <dbReference type="EMBL" id="RTQ37365.1"/>
    </source>
</evidence>
<dbReference type="InterPro" id="IPR000073">
    <property type="entry name" value="AB_hydrolase_1"/>
</dbReference>
<dbReference type="SUPFAM" id="SSF53474">
    <property type="entry name" value="alpha/beta-Hydrolases"/>
    <property type="match status" value="1"/>
</dbReference>
<dbReference type="PANTHER" id="PTHR37017">
    <property type="entry name" value="AB HYDROLASE-1 DOMAIN-CONTAINING PROTEIN-RELATED"/>
    <property type="match status" value="1"/>
</dbReference>
<evidence type="ECO:0000259" key="2">
    <source>
        <dbReference type="Pfam" id="PF12697"/>
    </source>
</evidence>
<dbReference type="Pfam" id="PF12697">
    <property type="entry name" value="Abhydrolase_6"/>
    <property type="match status" value="1"/>
</dbReference>
<gene>
    <name evidence="3" type="ORF">EJP69_06450</name>
</gene>
<keyword evidence="4" id="KW-1185">Reference proteome</keyword>
<organism evidence="3 4">
    <name type="scientific">Variovorax gossypii</name>
    <dbReference type="NCBI Taxonomy" id="1679495"/>
    <lineage>
        <taxon>Bacteria</taxon>
        <taxon>Pseudomonadati</taxon>
        <taxon>Pseudomonadota</taxon>
        <taxon>Betaproteobacteria</taxon>
        <taxon>Burkholderiales</taxon>
        <taxon>Comamonadaceae</taxon>
        <taxon>Variovorax</taxon>
    </lineage>
</organism>
<dbReference type="RefSeq" id="WP_126469102.1">
    <property type="nucleotide sequence ID" value="NZ_RXOE01000001.1"/>
</dbReference>
<dbReference type="InterPro" id="IPR029058">
    <property type="entry name" value="AB_hydrolase_fold"/>
</dbReference>
<dbReference type="Proteomes" id="UP000267418">
    <property type="component" value="Unassembled WGS sequence"/>
</dbReference>
<feature type="chain" id="PRO_5019324400" evidence="1">
    <location>
        <begin position="25"/>
        <end position="260"/>
    </location>
</feature>
<dbReference type="AlphaFoldDB" id="A0A431TT46"/>
<reference evidence="3 4" key="1">
    <citation type="submission" date="2018-12" db="EMBL/GenBank/DDBJ databases">
        <title>The genome of Variovorax gossypii DSM 100435.</title>
        <authorList>
            <person name="Gao J."/>
            <person name="Sun J."/>
        </authorList>
    </citation>
    <scope>NUCLEOTIDE SEQUENCE [LARGE SCALE GENOMIC DNA]</scope>
    <source>
        <strain evidence="3 4">DSM 100435</strain>
    </source>
</reference>
<comment type="caution">
    <text evidence="3">The sequence shown here is derived from an EMBL/GenBank/DDBJ whole genome shotgun (WGS) entry which is preliminary data.</text>
</comment>
<feature type="domain" description="AB hydrolase-1" evidence="2">
    <location>
        <begin position="38"/>
        <end position="251"/>
    </location>
</feature>
<accession>A0A431TT46</accession>
<evidence type="ECO:0000313" key="4">
    <source>
        <dbReference type="Proteomes" id="UP000267418"/>
    </source>
</evidence>
<feature type="signal peptide" evidence="1">
    <location>
        <begin position="1"/>
        <end position="24"/>
    </location>
</feature>
<name>A0A431TT46_9BURK</name>
<dbReference type="GO" id="GO:0016787">
    <property type="term" value="F:hydrolase activity"/>
    <property type="evidence" value="ECO:0007669"/>
    <property type="project" value="UniProtKB-KW"/>
</dbReference>
<dbReference type="Gene3D" id="3.40.50.1820">
    <property type="entry name" value="alpha/beta hydrolase"/>
    <property type="match status" value="1"/>
</dbReference>